<dbReference type="PANTHER" id="PTHR31126:SF1">
    <property type="entry name" value="TYROSINE SPECIFIC PROTEIN PHOSPHATASES DOMAIN-CONTAINING PROTEIN"/>
    <property type="match status" value="1"/>
</dbReference>
<dbReference type="SUPFAM" id="SSF52799">
    <property type="entry name" value="(Phosphotyrosine protein) phosphatases II"/>
    <property type="match status" value="1"/>
</dbReference>
<sequence length="248" mass="28584">MAREITNWRSLGGYTGFEGRKVKDGLLFRCGQLYNLTPYQKEQVQDKYQIKRVFDFRGEEERKQFPDYLWSGLDYVVIDVLKDAQVNQASVDEIVSGNNQAEEDMLTTYEELALQKSAQNGYHQFLMTLINDPVPTAFHCFAGKDRTGVAAALILKSLGVSDDQIFADYLKTTKARKQENQEILDYLRDQLTSSQLKDVAIALTVQKSYLERYFSAVRQNYGDFDNYLIKGLNLPSDFKSKMRQIYLV</sequence>
<comment type="similarity">
    <text evidence="1">Belongs to the protein-tyrosine phosphatase family.</text>
</comment>
<dbReference type="Gene3D" id="3.90.190.10">
    <property type="entry name" value="Protein tyrosine phosphatase superfamily"/>
    <property type="match status" value="1"/>
</dbReference>
<dbReference type="InterPro" id="IPR026893">
    <property type="entry name" value="Tyr/Ser_Pase_IphP-type"/>
</dbReference>
<dbReference type="GO" id="GO:0004721">
    <property type="term" value="F:phosphoprotein phosphatase activity"/>
    <property type="evidence" value="ECO:0007669"/>
    <property type="project" value="InterPro"/>
</dbReference>
<dbReference type="InterPro" id="IPR029021">
    <property type="entry name" value="Prot-tyrosine_phosphatase-like"/>
</dbReference>
<dbReference type="Proteomes" id="UP000033533">
    <property type="component" value="Unassembled WGS sequence"/>
</dbReference>
<dbReference type="PANTHER" id="PTHR31126">
    <property type="entry name" value="TYROSINE-PROTEIN PHOSPHATASE"/>
    <property type="match status" value="1"/>
</dbReference>
<reference evidence="2 3" key="1">
    <citation type="submission" date="2014-12" db="EMBL/GenBank/DDBJ databases">
        <title>Comparative genomics of the lactic acid bacteria isolated from the honey bee gut.</title>
        <authorList>
            <person name="Ellegaard K.M."/>
            <person name="Tamarit D."/>
            <person name="Javelind E."/>
            <person name="Olofsson T."/>
            <person name="Andersson S.G."/>
            <person name="Vasquez A."/>
        </authorList>
    </citation>
    <scope>NUCLEOTIDE SEQUENCE [LARGE SCALE GENOMIC DNA]</scope>
    <source>
        <strain evidence="2 3">Biut2</strain>
    </source>
</reference>
<dbReference type="HOGENOM" id="CLU_057546_0_0_9"/>
<dbReference type="STRING" id="1218493.JF76_13120"/>
<evidence type="ECO:0000313" key="3">
    <source>
        <dbReference type="Proteomes" id="UP000033533"/>
    </source>
</evidence>
<evidence type="ECO:0000256" key="1">
    <source>
        <dbReference type="ARBA" id="ARBA00009580"/>
    </source>
</evidence>
<dbReference type="InterPro" id="IPR016130">
    <property type="entry name" value="Tyr_Pase_AS"/>
</dbReference>
<accession>A0A0F4LCE2</accession>
<organism evidence="2 3">
    <name type="scientific">Lactobacillus kullabergensis</name>
    <dbReference type="NCBI Taxonomy" id="1218493"/>
    <lineage>
        <taxon>Bacteria</taxon>
        <taxon>Bacillati</taxon>
        <taxon>Bacillota</taxon>
        <taxon>Bacilli</taxon>
        <taxon>Lactobacillales</taxon>
        <taxon>Lactobacillaceae</taxon>
        <taxon>Lactobacillus</taxon>
    </lineage>
</organism>
<evidence type="ECO:0000313" key="2">
    <source>
        <dbReference type="EMBL" id="KJY55226.1"/>
    </source>
</evidence>
<comment type="caution">
    <text evidence="2">The sequence shown here is derived from an EMBL/GenBank/DDBJ whole genome shotgun (WGS) entry which is preliminary data.</text>
</comment>
<gene>
    <name evidence="2" type="ORF">JF76_13120</name>
</gene>
<dbReference type="Pfam" id="PF13350">
    <property type="entry name" value="Y_phosphatase3"/>
    <property type="match status" value="1"/>
</dbReference>
<dbReference type="PATRIC" id="fig|1218493.3.peg.1372"/>
<dbReference type="EMBL" id="JXBY01000020">
    <property type="protein sequence ID" value="KJY55226.1"/>
    <property type="molecule type" value="Genomic_DNA"/>
</dbReference>
<protein>
    <submittedName>
        <fullName evidence="2">Protein tyrosine/serine phosphatase</fullName>
    </submittedName>
</protein>
<name>A0A0F4LCE2_9LACO</name>
<dbReference type="RefSeq" id="WP_045928360.1">
    <property type="nucleotide sequence ID" value="NZ_JBHSZS010000010.1"/>
</dbReference>
<dbReference type="OrthoDB" id="1188001at2"/>
<dbReference type="AlphaFoldDB" id="A0A0F4LCE2"/>
<proteinExistence type="inferred from homology"/>
<dbReference type="PROSITE" id="PS00383">
    <property type="entry name" value="TYR_PHOSPHATASE_1"/>
    <property type="match status" value="1"/>
</dbReference>